<reference evidence="2 3" key="1">
    <citation type="journal article" date="2023" name="Mol. Phylogenet. Evol.">
        <title>Genome-scale phylogeny and comparative genomics of the fungal order Sordariales.</title>
        <authorList>
            <person name="Hensen N."/>
            <person name="Bonometti L."/>
            <person name="Westerberg I."/>
            <person name="Brannstrom I.O."/>
            <person name="Guillou S."/>
            <person name="Cros-Aarteil S."/>
            <person name="Calhoun S."/>
            <person name="Haridas S."/>
            <person name="Kuo A."/>
            <person name="Mondo S."/>
            <person name="Pangilinan J."/>
            <person name="Riley R."/>
            <person name="LaButti K."/>
            <person name="Andreopoulos B."/>
            <person name="Lipzen A."/>
            <person name="Chen C."/>
            <person name="Yan M."/>
            <person name="Daum C."/>
            <person name="Ng V."/>
            <person name="Clum A."/>
            <person name="Steindorff A."/>
            <person name="Ohm R.A."/>
            <person name="Martin F."/>
            <person name="Silar P."/>
            <person name="Natvig D.O."/>
            <person name="Lalanne C."/>
            <person name="Gautier V."/>
            <person name="Ament-Velasquez S.L."/>
            <person name="Kruys A."/>
            <person name="Hutchinson M.I."/>
            <person name="Powell A.J."/>
            <person name="Barry K."/>
            <person name="Miller A.N."/>
            <person name="Grigoriev I.V."/>
            <person name="Debuchy R."/>
            <person name="Gladieux P."/>
            <person name="Hiltunen Thoren M."/>
            <person name="Johannesson H."/>
        </authorList>
    </citation>
    <scope>NUCLEOTIDE SEQUENCE [LARGE SCALE GENOMIC DNA]</scope>
    <source>
        <strain evidence="2 3">FGSC 10403</strain>
    </source>
</reference>
<dbReference type="EMBL" id="JAULSX010000001">
    <property type="protein sequence ID" value="KAK3498921.1"/>
    <property type="molecule type" value="Genomic_DNA"/>
</dbReference>
<proteinExistence type="predicted"/>
<feature type="chain" id="PRO_5042492733" description="Secreted protein" evidence="1">
    <location>
        <begin position="24"/>
        <end position="123"/>
    </location>
</feature>
<sequence>MWREDIAFACLVVVMCLMPLGHLRRASPLSPSNCDSAVNKCRCTTPNDYPSLPDPGRHHTMSATCDIVESHGDTSDLSPHVTQQLPSPSMGAHCTEFEDYCAFARGMFLIGLRMCLPKASRSD</sequence>
<protein>
    <recommendedName>
        <fullName evidence="4">Secreted protein</fullName>
    </recommendedName>
</protein>
<accession>A0AAJ0IEX2</accession>
<feature type="signal peptide" evidence="1">
    <location>
        <begin position="1"/>
        <end position="23"/>
    </location>
</feature>
<dbReference type="GeneID" id="87876628"/>
<dbReference type="AlphaFoldDB" id="A0AAJ0IEX2"/>
<keyword evidence="3" id="KW-1185">Reference proteome</keyword>
<comment type="caution">
    <text evidence="2">The sequence shown here is derived from an EMBL/GenBank/DDBJ whole genome shotgun (WGS) entry which is preliminary data.</text>
</comment>
<evidence type="ECO:0000313" key="3">
    <source>
        <dbReference type="Proteomes" id="UP001285908"/>
    </source>
</evidence>
<evidence type="ECO:0008006" key="4">
    <source>
        <dbReference type="Google" id="ProtNLM"/>
    </source>
</evidence>
<evidence type="ECO:0000313" key="2">
    <source>
        <dbReference type="EMBL" id="KAK3498921.1"/>
    </source>
</evidence>
<gene>
    <name evidence="2" type="ORF">B0T23DRAFT_4055</name>
</gene>
<evidence type="ECO:0000256" key="1">
    <source>
        <dbReference type="SAM" id="SignalP"/>
    </source>
</evidence>
<organism evidence="2 3">
    <name type="scientific">Neurospora hispaniola</name>
    <dbReference type="NCBI Taxonomy" id="588809"/>
    <lineage>
        <taxon>Eukaryota</taxon>
        <taxon>Fungi</taxon>
        <taxon>Dikarya</taxon>
        <taxon>Ascomycota</taxon>
        <taxon>Pezizomycotina</taxon>
        <taxon>Sordariomycetes</taxon>
        <taxon>Sordariomycetidae</taxon>
        <taxon>Sordariales</taxon>
        <taxon>Sordariaceae</taxon>
        <taxon>Neurospora</taxon>
    </lineage>
</organism>
<keyword evidence="1" id="KW-0732">Signal</keyword>
<dbReference type="RefSeq" id="XP_062696554.1">
    <property type="nucleotide sequence ID" value="XM_062839006.1"/>
</dbReference>
<dbReference type="Proteomes" id="UP001285908">
    <property type="component" value="Unassembled WGS sequence"/>
</dbReference>
<name>A0AAJ0IEX2_9PEZI</name>